<evidence type="ECO:0000313" key="1">
    <source>
        <dbReference type="EnsemblMetazoa" id="CLYHEMP019538.1"/>
    </source>
</evidence>
<proteinExistence type="predicted"/>
<sequence length="102" mass="11560">MTSARMMTMIISMATTIRAISHDAKPELADPEKSNRTFGSFGFIRSIDAINDSVTYTIGIQTLDWTAINPDAHKSFCYIDRWFLTNIPIYGNSSAYLTYHEK</sequence>
<name>A0A7M5X9B4_9CNID</name>
<accession>A0A7M5X9B4</accession>
<dbReference type="AlphaFoldDB" id="A0A7M5X9B4"/>
<keyword evidence="2" id="KW-1185">Reference proteome</keyword>
<protein>
    <submittedName>
        <fullName evidence="1">Uncharacterized protein</fullName>
    </submittedName>
</protein>
<dbReference type="Proteomes" id="UP000594262">
    <property type="component" value="Unplaced"/>
</dbReference>
<organism evidence="1 2">
    <name type="scientific">Clytia hemisphaerica</name>
    <dbReference type="NCBI Taxonomy" id="252671"/>
    <lineage>
        <taxon>Eukaryota</taxon>
        <taxon>Metazoa</taxon>
        <taxon>Cnidaria</taxon>
        <taxon>Hydrozoa</taxon>
        <taxon>Hydroidolina</taxon>
        <taxon>Leptothecata</taxon>
        <taxon>Obeliida</taxon>
        <taxon>Clytiidae</taxon>
        <taxon>Clytia</taxon>
    </lineage>
</organism>
<evidence type="ECO:0000313" key="2">
    <source>
        <dbReference type="Proteomes" id="UP000594262"/>
    </source>
</evidence>
<reference evidence="1" key="1">
    <citation type="submission" date="2021-01" db="UniProtKB">
        <authorList>
            <consortium name="EnsemblMetazoa"/>
        </authorList>
    </citation>
    <scope>IDENTIFICATION</scope>
</reference>
<dbReference type="EnsemblMetazoa" id="CLYHEMT019538.1">
    <property type="protein sequence ID" value="CLYHEMP019538.1"/>
    <property type="gene ID" value="CLYHEMG019538"/>
</dbReference>